<evidence type="ECO:0000313" key="1">
    <source>
        <dbReference type="EMBL" id="MDK9580948.1"/>
    </source>
</evidence>
<dbReference type="Proteomes" id="UP001225134">
    <property type="component" value="Unassembled WGS sequence"/>
</dbReference>
<proteinExistence type="predicted"/>
<reference evidence="1 2" key="1">
    <citation type="submission" date="2023-06" db="EMBL/GenBank/DDBJ databases">
        <title>Antibody response to the Sneathia vaginalis cytopathogenic toxin A during pregnancy.</title>
        <authorList>
            <person name="Mccoy Z.T."/>
            <person name="Serrano M.G."/>
            <person name="Spaine K."/>
            <person name="Edwards D.J."/>
            <person name="Buck G.A."/>
            <person name="Jefferson K."/>
        </authorList>
    </citation>
    <scope>NUCLEOTIDE SEQUENCE [LARGE SCALE GENOMIC DNA]</scope>
    <source>
        <strain evidence="1 2">CCUG 42621</strain>
    </source>
</reference>
<gene>
    <name evidence="1" type="ORF">QQA45_05440</name>
</gene>
<protein>
    <recommendedName>
        <fullName evidence="3">DUF1439 domain-containing protein</fullName>
    </recommendedName>
</protein>
<keyword evidence="2" id="KW-1185">Reference proteome</keyword>
<sequence>MKKILIGIVTMLTLCSCSLISKDILISNREINSYVSKKMNISQNYILARANIKNLDTRVRNGKIYSDLEYNYAILGGTVAESKGKILINYDLEIKDNKLYLKNPNVVDFTSEKGLIADEKVKKLLIDLVLNGLTYAQVQDFGTKYKIKDIKMVNNRGILLIME</sequence>
<dbReference type="PROSITE" id="PS51257">
    <property type="entry name" value="PROKAR_LIPOPROTEIN"/>
    <property type="match status" value="1"/>
</dbReference>
<name>A0ABT7HK90_9FUSO</name>
<comment type="caution">
    <text evidence="1">The sequence shown here is derived from an EMBL/GenBank/DDBJ whole genome shotgun (WGS) entry which is preliminary data.</text>
</comment>
<dbReference type="RefSeq" id="WP_285153185.1">
    <property type="nucleotide sequence ID" value="NZ_JASSPP010000009.1"/>
</dbReference>
<organism evidence="1 2">
    <name type="scientific">Sneathia sanguinegens</name>
    <dbReference type="NCBI Taxonomy" id="40543"/>
    <lineage>
        <taxon>Bacteria</taxon>
        <taxon>Fusobacteriati</taxon>
        <taxon>Fusobacteriota</taxon>
        <taxon>Fusobacteriia</taxon>
        <taxon>Fusobacteriales</taxon>
        <taxon>Leptotrichiaceae</taxon>
        <taxon>Sneathia</taxon>
    </lineage>
</organism>
<evidence type="ECO:0008006" key="3">
    <source>
        <dbReference type="Google" id="ProtNLM"/>
    </source>
</evidence>
<accession>A0ABT7HK90</accession>
<evidence type="ECO:0000313" key="2">
    <source>
        <dbReference type="Proteomes" id="UP001225134"/>
    </source>
</evidence>
<dbReference type="EMBL" id="JASSPP010000009">
    <property type="protein sequence ID" value="MDK9580948.1"/>
    <property type="molecule type" value="Genomic_DNA"/>
</dbReference>
<dbReference type="Gene3D" id="3.15.10.40">
    <property type="entry name" value="Uncharacterised protein PF07273, DUF1439"/>
    <property type="match status" value="1"/>
</dbReference>